<gene>
    <name evidence="1" type="ORF">HDU87_007250</name>
</gene>
<dbReference type="Proteomes" id="UP001212152">
    <property type="component" value="Unassembled WGS sequence"/>
</dbReference>
<evidence type="ECO:0000313" key="2">
    <source>
        <dbReference type="Proteomes" id="UP001212152"/>
    </source>
</evidence>
<keyword evidence="2" id="KW-1185">Reference proteome</keyword>
<protein>
    <submittedName>
        <fullName evidence="1">Uncharacterized protein</fullName>
    </submittedName>
</protein>
<proteinExistence type="predicted"/>
<organism evidence="1 2">
    <name type="scientific">Geranomyces variabilis</name>
    <dbReference type="NCBI Taxonomy" id="109894"/>
    <lineage>
        <taxon>Eukaryota</taxon>
        <taxon>Fungi</taxon>
        <taxon>Fungi incertae sedis</taxon>
        <taxon>Chytridiomycota</taxon>
        <taxon>Chytridiomycota incertae sedis</taxon>
        <taxon>Chytridiomycetes</taxon>
        <taxon>Spizellomycetales</taxon>
        <taxon>Powellomycetaceae</taxon>
        <taxon>Geranomyces</taxon>
    </lineage>
</organism>
<name>A0AAD5XKF4_9FUNG</name>
<comment type="caution">
    <text evidence="1">The sequence shown here is derived from an EMBL/GenBank/DDBJ whole genome shotgun (WGS) entry which is preliminary data.</text>
</comment>
<dbReference type="AlphaFoldDB" id="A0AAD5XKF4"/>
<reference evidence="1" key="1">
    <citation type="submission" date="2020-05" db="EMBL/GenBank/DDBJ databases">
        <title>Phylogenomic resolution of chytrid fungi.</title>
        <authorList>
            <person name="Stajich J.E."/>
            <person name="Amses K."/>
            <person name="Simmons R."/>
            <person name="Seto K."/>
            <person name="Myers J."/>
            <person name="Bonds A."/>
            <person name="Quandt C.A."/>
            <person name="Barry K."/>
            <person name="Liu P."/>
            <person name="Grigoriev I."/>
            <person name="Longcore J.E."/>
            <person name="James T.Y."/>
        </authorList>
    </citation>
    <scope>NUCLEOTIDE SEQUENCE</scope>
    <source>
        <strain evidence="1">JEL0379</strain>
    </source>
</reference>
<accession>A0AAD5XKF4</accession>
<sequence length="387" mass="41190">MHSQDAALARCGLQLLACNSSSSCLSLSSSSQSSYLDGARPRPRLLGGADPASTLSSLATTLITLTGASPEQIGTHLHTLVRSSPHTTLQIVLGSTLHVTHMLGLTPYRSLLFHPRLFLAPRFQLWRGVTAFGVVGLNVVDVLRSAVSMVYWQAPLERWFDGEGDVVRDGVVVRAGRNRTRADGSRKGVLEWLLLDNRYLRAQLLAGAVVVAIELVLYKTPTAISASSASSSVFAAAASAPALLIYPYSLYPSLEHAVRWLWAMTTETNTMTVFGVLPVRPVYLPLALCALGGFAAWKEMLKGLVAAVVVGKLMDLRRRDGENATDWLQRTAVGWVLWAQRAIGAGGTGAAAGIPAAPKRSIADTVSSFISPSVAPAAAQPRIDGAI</sequence>
<evidence type="ECO:0000313" key="1">
    <source>
        <dbReference type="EMBL" id="KAJ3173928.1"/>
    </source>
</evidence>
<dbReference type="EMBL" id="JADGJQ010000067">
    <property type="protein sequence ID" value="KAJ3173928.1"/>
    <property type="molecule type" value="Genomic_DNA"/>
</dbReference>